<proteinExistence type="predicted"/>
<sequence length="173" mass="18768">MSYSQPLFHGGMYGKANAVVCNGWQAAANATQRFGEAMQWADQQVIKGQIVTQGLCEVVSATLISGAANRWNYTIKIWTPAGVLGTGITLSTTDSRFSYTNCRNIREEHNLSNFADGMSLTSPPASIGPVGSNYSGSAWTTTALEAKVMVYVVYDSFGKAYPFFDRPNPIRCT</sequence>
<protein>
    <submittedName>
        <fullName evidence="1">Uncharacterized protein</fullName>
    </submittedName>
</protein>
<organism evidence="1">
    <name type="scientific">uncultured Caudovirales phage</name>
    <dbReference type="NCBI Taxonomy" id="2100421"/>
    <lineage>
        <taxon>Viruses</taxon>
        <taxon>Duplodnaviria</taxon>
        <taxon>Heunggongvirae</taxon>
        <taxon>Uroviricota</taxon>
        <taxon>Caudoviricetes</taxon>
        <taxon>Peduoviridae</taxon>
        <taxon>Maltschvirus</taxon>
        <taxon>Maltschvirus maltsch</taxon>
    </lineage>
</organism>
<name>A0A6J5P6Q8_9CAUD</name>
<gene>
    <name evidence="1" type="ORF">UFOVP862_20</name>
</gene>
<reference evidence="1" key="1">
    <citation type="submission" date="2020-04" db="EMBL/GenBank/DDBJ databases">
        <authorList>
            <person name="Chiriac C."/>
            <person name="Salcher M."/>
            <person name="Ghai R."/>
            <person name="Kavagutti S V."/>
        </authorList>
    </citation>
    <scope>NUCLEOTIDE SEQUENCE</scope>
</reference>
<accession>A0A6J5P6Q8</accession>
<evidence type="ECO:0000313" key="1">
    <source>
        <dbReference type="EMBL" id="CAB4167509.1"/>
    </source>
</evidence>
<dbReference type="EMBL" id="LR796813">
    <property type="protein sequence ID" value="CAB4167509.1"/>
    <property type="molecule type" value="Genomic_DNA"/>
</dbReference>